<dbReference type="GO" id="GO:0016787">
    <property type="term" value="F:hydrolase activity"/>
    <property type="evidence" value="ECO:0007669"/>
    <property type="project" value="UniProtKB-UniRule"/>
</dbReference>
<evidence type="ECO:0000259" key="3">
    <source>
        <dbReference type="Pfam" id="PF12850"/>
    </source>
</evidence>
<dbReference type="InterPro" id="IPR024654">
    <property type="entry name" value="Calcineurin-like_PHP_lpxH"/>
</dbReference>
<comment type="similarity">
    <text evidence="1 2">Belongs to the metallophosphoesterase superfamily. YfcE family.</text>
</comment>
<keyword evidence="2" id="KW-0479">Metal-binding</keyword>
<protein>
    <recommendedName>
        <fullName evidence="2">Phosphoesterase</fullName>
        <ecNumber evidence="2">3.1.4.-</ecNumber>
    </recommendedName>
</protein>
<feature type="domain" description="Calcineurin-like phosphoesterase" evidence="3">
    <location>
        <begin position="1"/>
        <end position="147"/>
    </location>
</feature>
<dbReference type="InterPro" id="IPR000979">
    <property type="entry name" value="Phosphodiesterase_MJ0936/Vps29"/>
</dbReference>
<dbReference type="EC" id="3.1.4.-" evidence="2"/>
<evidence type="ECO:0000313" key="4">
    <source>
        <dbReference type="EMBL" id="SFR84848.1"/>
    </source>
</evidence>
<dbReference type="InterPro" id="IPR041802">
    <property type="entry name" value="MPP_YfcE"/>
</dbReference>
<dbReference type="NCBIfam" id="TIGR00040">
    <property type="entry name" value="yfcE"/>
    <property type="match status" value="1"/>
</dbReference>
<evidence type="ECO:0000256" key="1">
    <source>
        <dbReference type="ARBA" id="ARBA00008950"/>
    </source>
</evidence>
<dbReference type="Gene3D" id="3.60.21.10">
    <property type="match status" value="1"/>
</dbReference>
<dbReference type="RefSeq" id="WP_092560690.1">
    <property type="nucleotide sequence ID" value="NZ_FOYZ01000007.1"/>
</dbReference>
<accession>A0A1I6K174</accession>
<dbReference type="Proteomes" id="UP000199659">
    <property type="component" value="Unassembled WGS sequence"/>
</dbReference>
<dbReference type="CDD" id="cd00841">
    <property type="entry name" value="MPP_YfcE"/>
    <property type="match status" value="1"/>
</dbReference>
<keyword evidence="5" id="KW-1185">Reference proteome</keyword>
<reference evidence="4 5" key="1">
    <citation type="submission" date="2016-10" db="EMBL/GenBank/DDBJ databases">
        <authorList>
            <person name="de Groot N.N."/>
        </authorList>
    </citation>
    <scope>NUCLEOTIDE SEQUENCE [LARGE SCALE GENOMIC DNA]</scope>
    <source>
        <strain evidence="4 5">743A</strain>
    </source>
</reference>
<dbReference type="STRING" id="37658.SAMN05661086_02170"/>
<organism evidence="4 5">
    <name type="scientific">Anaeromicropila populeti</name>
    <dbReference type="NCBI Taxonomy" id="37658"/>
    <lineage>
        <taxon>Bacteria</taxon>
        <taxon>Bacillati</taxon>
        <taxon>Bacillota</taxon>
        <taxon>Clostridia</taxon>
        <taxon>Lachnospirales</taxon>
        <taxon>Lachnospiraceae</taxon>
        <taxon>Anaeromicropila</taxon>
    </lineage>
</organism>
<sequence length="159" mass="17889">MKILVISDSHGKNANLAKVLDKVGTIDMFIHLGDLEGSEDFIDAFVEGRKEIISGNNDFFTDIPQERLMTIGKYTVFLTHGHRYGVHFDLTTLKEAARSRNADIVMFGHTHIPVIDQSSDIIAVNPGSISLPRQPGRQPSYIIMELDRFGEMHFSINYL</sequence>
<dbReference type="AlphaFoldDB" id="A0A1I6K174"/>
<dbReference type="GO" id="GO:0046872">
    <property type="term" value="F:metal ion binding"/>
    <property type="evidence" value="ECO:0007669"/>
    <property type="project" value="UniProtKB-KW"/>
</dbReference>
<name>A0A1I6K174_9FIRM</name>
<dbReference type="EMBL" id="FOYZ01000007">
    <property type="protein sequence ID" value="SFR84848.1"/>
    <property type="molecule type" value="Genomic_DNA"/>
</dbReference>
<evidence type="ECO:0000313" key="5">
    <source>
        <dbReference type="Proteomes" id="UP000199659"/>
    </source>
</evidence>
<dbReference type="SUPFAM" id="SSF56300">
    <property type="entry name" value="Metallo-dependent phosphatases"/>
    <property type="match status" value="1"/>
</dbReference>
<dbReference type="InterPro" id="IPR029052">
    <property type="entry name" value="Metallo-depent_PP-like"/>
</dbReference>
<dbReference type="Pfam" id="PF12850">
    <property type="entry name" value="Metallophos_2"/>
    <property type="match status" value="1"/>
</dbReference>
<proteinExistence type="inferred from homology"/>
<dbReference type="OrthoDB" id="9800565at2"/>
<dbReference type="PANTHER" id="PTHR11124">
    <property type="entry name" value="VACUOLAR SORTING PROTEIN VPS29"/>
    <property type="match status" value="1"/>
</dbReference>
<gene>
    <name evidence="4" type="ORF">SAMN05661086_02170</name>
</gene>
<evidence type="ECO:0000256" key="2">
    <source>
        <dbReference type="RuleBase" id="RU362039"/>
    </source>
</evidence>
<comment type="cofactor">
    <cofactor evidence="2">
        <name>a divalent metal cation</name>
        <dbReference type="ChEBI" id="CHEBI:60240"/>
    </cofactor>
</comment>